<dbReference type="AlphaFoldDB" id="A0A521G0L4"/>
<accession>A0A521G0L4</accession>
<sequence>MVGCRDLQVFETGAHALINGFRISFGDPVSIDERSGLFLRGMHPTREEGAYTAVVSKKHLDSHAV</sequence>
<comment type="caution">
    <text evidence="1">The sequence shown here is derived from an EMBL/GenBank/DDBJ whole genome shotgun (WGS) entry which is preliminary data.</text>
</comment>
<dbReference type="Proteomes" id="UP000316238">
    <property type="component" value="Unassembled WGS sequence"/>
</dbReference>
<keyword evidence="2" id="KW-1185">Reference proteome</keyword>
<dbReference type="EMBL" id="NQJD01000024">
    <property type="protein sequence ID" value="TAA74528.1"/>
    <property type="molecule type" value="Genomic_DNA"/>
</dbReference>
<gene>
    <name evidence="1" type="ORF">CDV28_12432</name>
</gene>
<organism evidence="1 2">
    <name type="scientific">Candidatus Electronema aureum</name>
    <dbReference type="NCBI Taxonomy" id="2005002"/>
    <lineage>
        <taxon>Bacteria</taxon>
        <taxon>Pseudomonadati</taxon>
        <taxon>Thermodesulfobacteriota</taxon>
        <taxon>Desulfobulbia</taxon>
        <taxon>Desulfobulbales</taxon>
        <taxon>Desulfobulbaceae</taxon>
        <taxon>Candidatus Electronema</taxon>
    </lineage>
</organism>
<protein>
    <submittedName>
        <fullName evidence="1">Uncharacterized protein</fullName>
    </submittedName>
</protein>
<evidence type="ECO:0000313" key="1">
    <source>
        <dbReference type="EMBL" id="TAA74528.1"/>
    </source>
</evidence>
<evidence type="ECO:0000313" key="2">
    <source>
        <dbReference type="Proteomes" id="UP000316238"/>
    </source>
</evidence>
<name>A0A521G0L4_9BACT</name>
<proteinExistence type="predicted"/>
<reference evidence="1" key="1">
    <citation type="submission" date="2017-07" db="EMBL/GenBank/DDBJ databases">
        <title>The cable genome - Insights into the physiology and evolution of filamentous bacteria capable of sulfide oxidation via long distance electron transfer.</title>
        <authorList>
            <person name="Thorup C."/>
            <person name="Bjerg J.T."/>
            <person name="Schreiber L."/>
            <person name="Nielsen L.P."/>
            <person name="Kjeldsen K.U."/>
            <person name="Boesen T."/>
            <person name="Boggild A."/>
            <person name="Meysman F."/>
            <person name="Geelhoed J."/>
            <person name="Schramm A."/>
        </authorList>
    </citation>
    <scope>NUCLEOTIDE SEQUENCE [LARGE SCALE GENOMIC DNA]</scope>
    <source>
        <strain evidence="1">GS</strain>
    </source>
</reference>